<accession>A0A226C2D3</accession>
<feature type="transmembrane region" description="Helical" evidence="6">
    <location>
        <begin position="93"/>
        <end position="111"/>
    </location>
</feature>
<comment type="similarity">
    <text evidence="2 6">Belongs to the 4-toluene sulfonate uptake permease (TSUP) (TC 2.A.102) family.</text>
</comment>
<evidence type="ECO:0000313" key="7">
    <source>
        <dbReference type="EMBL" id="OWZ84567.1"/>
    </source>
</evidence>
<feature type="transmembrane region" description="Helical" evidence="6">
    <location>
        <begin position="37"/>
        <end position="55"/>
    </location>
</feature>
<name>A0A226C2D3_9FIRM</name>
<dbReference type="OrthoDB" id="25340at2"/>
<dbReference type="InterPro" id="IPR051598">
    <property type="entry name" value="TSUP/Inactive_protease-like"/>
</dbReference>
<evidence type="ECO:0000256" key="1">
    <source>
        <dbReference type="ARBA" id="ARBA00004141"/>
    </source>
</evidence>
<evidence type="ECO:0000256" key="4">
    <source>
        <dbReference type="ARBA" id="ARBA00022989"/>
    </source>
</evidence>
<keyword evidence="3 6" id="KW-0812">Transmembrane</keyword>
<dbReference type="Pfam" id="PF01925">
    <property type="entry name" value="TauE"/>
    <property type="match status" value="1"/>
</dbReference>
<keyword evidence="5 6" id="KW-0472">Membrane</keyword>
<dbReference type="EMBL" id="NIQC01000003">
    <property type="protein sequence ID" value="OWZ84567.1"/>
    <property type="molecule type" value="Genomic_DNA"/>
</dbReference>
<evidence type="ECO:0000256" key="5">
    <source>
        <dbReference type="ARBA" id="ARBA00023136"/>
    </source>
</evidence>
<reference evidence="7 8" key="1">
    <citation type="submission" date="2017-06" db="EMBL/GenBank/DDBJ databases">
        <title>Draft Genome Sequence of Natranaerobius trueperi halophilic, alkalithermophilic bacteria from soda lakes.</title>
        <authorList>
            <person name="Zhao B."/>
        </authorList>
    </citation>
    <scope>NUCLEOTIDE SEQUENCE [LARGE SCALE GENOMIC DNA]</scope>
    <source>
        <strain evidence="7 8">DSM 18760</strain>
    </source>
</reference>
<dbReference type="PANTHER" id="PTHR43701">
    <property type="entry name" value="MEMBRANE TRANSPORTER PROTEIN MJ0441-RELATED"/>
    <property type="match status" value="1"/>
</dbReference>
<dbReference type="InterPro" id="IPR002781">
    <property type="entry name" value="TM_pro_TauE-like"/>
</dbReference>
<evidence type="ECO:0000256" key="6">
    <source>
        <dbReference type="RuleBase" id="RU363041"/>
    </source>
</evidence>
<dbReference type="GO" id="GO:0005886">
    <property type="term" value="C:plasma membrane"/>
    <property type="evidence" value="ECO:0007669"/>
    <property type="project" value="UniProtKB-SubCell"/>
</dbReference>
<comment type="subcellular location">
    <subcellularLocation>
        <location evidence="6">Cell membrane</location>
        <topology evidence="6">Multi-pass membrane protein</topology>
    </subcellularLocation>
    <subcellularLocation>
        <location evidence="1">Membrane</location>
        <topology evidence="1">Multi-pass membrane protein</topology>
    </subcellularLocation>
</comment>
<protein>
    <recommendedName>
        <fullName evidence="6">Probable membrane transporter protein</fullName>
    </recommendedName>
</protein>
<keyword evidence="4 6" id="KW-1133">Transmembrane helix</keyword>
<dbReference type="Proteomes" id="UP000214588">
    <property type="component" value="Unassembled WGS sequence"/>
</dbReference>
<organism evidence="7 8">
    <name type="scientific">Natranaerobius trueperi</name>
    <dbReference type="NCBI Taxonomy" id="759412"/>
    <lineage>
        <taxon>Bacteria</taxon>
        <taxon>Bacillati</taxon>
        <taxon>Bacillota</taxon>
        <taxon>Clostridia</taxon>
        <taxon>Natranaerobiales</taxon>
        <taxon>Natranaerobiaceae</taxon>
        <taxon>Natranaerobius</taxon>
    </lineage>
</organism>
<gene>
    <name evidence="7" type="ORF">CDO51_02060</name>
</gene>
<keyword evidence="8" id="KW-1185">Reference proteome</keyword>
<proteinExistence type="inferred from homology"/>
<evidence type="ECO:0000256" key="3">
    <source>
        <dbReference type="ARBA" id="ARBA00022692"/>
    </source>
</evidence>
<evidence type="ECO:0000313" key="8">
    <source>
        <dbReference type="Proteomes" id="UP000214588"/>
    </source>
</evidence>
<dbReference type="PANTHER" id="PTHR43701:SF2">
    <property type="entry name" value="MEMBRANE TRANSPORTER PROTEIN YJNA-RELATED"/>
    <property type="match status" value="1"/>
</dbReference>
<dbReference type="AlphaFoldDB" id="A0A226C2D3"/>
<feature type="transmembrane region" description="Helical" evidence="6">
    <location>
        <begin position="7"/>
        <end position="31"/>
    </location>
</feature>
<feature type="transmembrane region" description="Helical" evidence="6">
    <location>
        <begin position="67"/>
        <end position="87"/>
    </location>
</feature>
<sequence length="116" mass="12402">MIYLIGLITGVITGLALGGGAILIPFLVIFMEVQQHMAQGVTLISFLPMSIIAIITHYKQGNIQTKLIVPLALGSIVGAIGGAIIAMHFSSDLLTNIYGTFLVLMGCYEFYSARVK</sequence>
<keyword evidence="6" id="KW-1003">Cell membrane</keyword>
<evidence type="ECO:0000256" key="2">
    <source>
        <dbReference type="ARBA" id="ARBA00009142"/>
    </source>
</evidence>
<dbReference type="RefSeq" id="WP_089022637.1">
    <property type="nucleotide sequence ID" value="NZ_NIQC01000003.1"/>
</dbReference>
<comment type="caution">
    <text evidence="7">The sequence shown here is derived from an EMBL/GenBank/DDBJ whole genome shotgun (WGS) entry which is preliminary data.</text>
</comment>